<dbReference type="PANTHER" id="PTHR45939:SF5">
    <property type="entry name" value="PEROXISOMAL MEMBRANE PROTEIN PMP34"/>
    <property type="match status" value="1"/>
</dbReference>
<dbReference type="InterPro" id="IPR023395">
    <property type="entry name" value="MCP_dom_sf"/>
</dbReference>
<proteinExistence type="inferred from homology"/>
<keyword evidence="3 10" id="KW-0813">Transport</keyword>
<evidence type="ECO:0000256" key="7">
    <source>
        <dbReference type="ARBA" id="ARBA00023136"/>
    </source>
</evidence>
<comment type="subcellular location">
    <subcellularLocation>
        <location evidence="1">Peroxisome membrane</location>
        <topology evidence="1">Multi-pass membrane protein</topology>
    </subcellularLocation>
</comment>
<feature type="repeat" description="Solcar" evidence="9">
    <location>
        <begin position="9"/>
        <end position="94"/>
    </location>
</feature>
<evidence type="ECO:0000256" key="8">
    <source>
        <dbReference type="ARBA" id="ARBA00023140"/>
    </source>
</evidence>
<dbReference type="Gene3D" id="1.50.40.10">
    <property type="entry name" value="Mitochondrial carrier domain"/>
    <property type="match status" value="1"/>
</dbReference>
<evidence type="ECO:0000313" key="13">
    <source>
        <dbReference type="Proteomes" id="UP001431209"/>
    </source>
</evidence>
<comment type="caution">
    <text evidence="12">The sequence shown here is derived from an EMBL/GenBank/DDBJ whole genome shotgun (WGS) entry which is preliminary data.</text>
</comment>
<keyword evidence="13" id="KW-1185">Reference proteome</keyword>
<evidence type="ECO:0000256" key="5">
    <source>
        <dbReference type="ARBA" id="ARBA00022737"/>
    </source>
</evidence>
<feature type="transmembrane region" description="Helical" evidence="11">
    <location>
        <begin position="107"/>
        <end position="128"/>
    </location>
</feature>
<feature type="transmembrane region" description="Helical" evidence="11">
    <location>
        <begin position="179"/>
        <end position="200"/>
    </location>
</feature>
<feature type="transmembrane region" description="Helical" evidence="11">
    <location>
        <begin position="221"/>
        <end position="239"/>
    </location>
</feature>
<reference evidence="12 13" key="1">
    <citation type="submission" date="2024-03" db="EMBL/GenBank/DDBJ databases">
        <title>The Acrasis kona genome and developmental transcriptomes reveal deep origins of eukaryotic multicellular pathways.</title>
        <authorList>
            <person name="Sheikh S."/>
            <person name="Fu C.-J."/>
            <person name="Brown M.W."/>
            <person name="Baldauf S.L."/>
        </authorList>
    </citation>
    <scope>NUCLEOTIDE SEQUENCE [LARGE SCALE GENOMIC DNA]</scope>
    <source>
        <strain evidence="12 13">ATCC MYA-3509</strain>
    </source>
</reference>
<name>A0AAW2Z271_9EUKA</name>
<feature type="transmembrane region" description="Helical" evidence="11">
    <location>
        <begin position="292"/>
        <end position="317"/>
    </location>
</feature>
<feature type="repeat" description="Solcar" evidence="9">
    <location>
        <begin position="110"/>
        <end position="206"/>
    </location>
</feature>
<dbReference type="PANTHER" id="PTHR45939">
    <property type="entry name" value="PEROXISOMAL MEMBRANE PROTEIN PMP34-RELATED"/>
    <property type="match status" value="1"/>
</dbReference>
<dbReference type="GO" id="GO:0005778">
    <property type="term" value="C:peroxisomal membrane"/>
    <property type="evidence" value="ECO:0007669"/>
    <property type="project" value="UniProtKB-SubCell"/>
</dbReference>
<evidence type="ECO:0000256" key="3">
    <source>
        <dbReference type="ARBA" id="ARBA00022448"/>
    </source>
</evidence>
<evidence type="ECO:0000256" key="4">
    <source>
        <dbReference type="ARBA" id="ARBA00022692"/>
    </source>
</evidence>
<evidence type="ECO:0000256" key="9">
    <source>
        <dbReference type="PROSITE-ProRule" id="PRU00282"/>
    </source>
</evidence>
<feature type="repeat" description="Solcar" evidence="9">
    <location>
        <begin position="216"/>
        <end position="312"/>
    </location>
</feature>
<keyword evidence="8" id="KW-0576">Peroxisome</keyword>
<dbReference type="Pfam" id="PF00153">
    <property type="entry name" value="Mito_carr"/>
    <property type="match status" value="3"/>
</dbReference>
<dbReference type="GO" id="GO:0080122">
    <property type="term" value="F:AMP transmembrane transporter activity"/>
    <property type="evidence" value="ECO:0007669"/>
    <property type="project" value="TreeGrafter"/>
</dbReference>
<keyword evidence="5" id="KW-0677">Repeat</keyword>
<keyword evidence="6 11" id="KW-1133">Transmembrane helix</keyword>
<keyword evidence="7 9" id="KW-0472">Membrane</keyword>
<evidence type="ECO:0000256" key="1">
    <source>
        <dbReference type="ARBA" id="ARBA00004585"/>
    </source>
</evidence>
<evidence type="ECO:0000256" key="11">
    <source>
        <dbReference type="SAM" id="Phobius"/>
    </source>
</evidence>
<sequence>MDFSQLLSRDALVHAIAGTCGGAITMSSFYPLEIVKTYVQLDPKYKNKDSIQCAKDLINEEGVEVLYKGLGNTLISLGCSNFVYFYTNEALKIIASKLRRKYGRTGLLSNDTVVNLSIASFAGVVNVMTTNPLWLVNTRMKVQHKKSINDNLNEKQEHYINGVVDGITHIAKKEGILKLWSGCTASLWLVSNPTILFVLYDLMKKILIKWRGTSNLTGLEFFLLGALSKSVATIVTYPMQLAQYSMRTTAPKEEQNKTNKKQQDRSNLLSCLIYIVKNDGVLGLFRGLDVKLVQTVLMSAFHFLFYEKIMQVIFALLGAQKKK</sequence>
<dbReference type="GO" id="GO:0051724">
    <property type="term" value="F:NAD transmembrane transporter activity"/>
    <property type="evidence" value="ECO:0007669"/>
    <property type="project" value="TreeGrafter"/>
</dbReference>
<dbReference type="GO" id="GO:0015228">
    <property type="term" value="F:coenzyme A transmembrane transporter activity"/>
    <property type="evidence" value="ECO:0007669"/>
    <property type="project" value="TreeGrafter"/>
</dbReference>
<dbReference type="GO" id="GO:0015217">
    <property type="term" value="F:ADP transmembrane transporter activity"/>
    <property type="evidence" value="ECO:0007669"/>
    <property type="project" value="TreeGrafter"/>
</dbReference>
<dbReference type="Proteomes" id="UP001431209">
    <property type="component" value="Unassembled WGS sequence"/>
</dbReference>
<dbReference type="GO" id="GO:0015230">
    <property type="term" value="F:FAD transmembrane transporter activity"/>
    <property type="evidence" value="ECO:0007669"/>
    <property type="project" value="TreeGrafter"/>
</dbReference>
<evidence type="ECO:0000256" key="10">
    <source>
        <dbReference type="RuleBase" id="RU000488"/>
    </source>
</evidence>
<evidence type="ECO:0000256" key="2">
    <source>
        <dbReference type="ARBA" id="ARBA00006375"/>
    </source>
</evidence>
<evidence type="ECO:0000313" key="12">
    <source>
        <dbReference type="EMBL" id="KAL0483460.1"/>
    </source>
</evidence>
<keyword evidence="4 9" id="KW-0812">Transmembrane</keyword>
<dbReference type="EMBL" id="JAOPGA020000962">
    <property type="protein sequence ID" value="KAL0483460.1"/>
    <property type="molecule type" value="Genomic_DNA"/>
</dbReference>
<dbReference type="AlphaFoldDB" id="A0AAW2Z271"/>
<organism evidence="12 13">
    <name type="scientific">Acrasis kona</name>
    <dbReference type="NCBI Taxonomy" id="1008807"/>
    <lineage>
        <taxon>Eukaryota</taxon>
        <taxon>Discoba</taxon>
        <taxon>Heterolobosea</taxon>
        <taxon>Tetramitia</taxon>
        <taxon>Eutetramitia</taxon>
        <taxon>Acrasidae</taxon>
        <taxon>Acrasis</taxon>
    </lineage>
</organism>
<dbReference type="InterPro" id="IPR018108">
    <property type="entry name" value="MCP_transmembrane"/>
</dbReference>
<comment type="similarity">
    <text evidence="2 10">Belongs to the mitochondrial carrier (TC 2.A.29) family.</text>
</comment>
<accession>A0AAW2Z271</accession>
<evidence type="ECO:0000256" key="6">
    <source>
        <dbReference type="ARBA" id="ARBA00022989"/>
    </source>
</evidence>
<dbReference type="PROSITE" id="PS50920">
    <property type="entry name" value="SOLCAR"/>
    <property type="match status" value="3"/>
</dbReference>
<feature type="transmembrane region" description="Helical" evidence="11">
    <location>
        <begin position="12"/>
        <end position="32"/>
    </location>
</feature>
<dbReference type="SUPFAM" id="SSF103506">
    <property type="entry name" value="Mitochondrial carrier"/>
    <property type="match status" value="1"/>
</dbReference>
<dbReference type="InterPro" id="IPR052217">
    <property type="entry name" value="Mito/Peroxisomal_Carrier"/>
</dbReference>
<dbReference type="GO" id="GO:0005347">
    <property type="term" value="F:ATP transmembrane transporter activity"/>
    <property type="evidence" value="ECO:0007669"/>
    <property type="project" value="TreeGrafter"/>
</dbReference>
<gene>
    <name evidence="12" type="ORF">AKO1_014727</name>
</gene>
<dbReference type="GO" id="GO:0044610">
    <property type="term" value="F:FMN transmembrane transporter activity"/>
    <property type="evidence" value="ECO:0007669"/>
    <property type="project" value="TreeGrafter"/>
</dbReference>
<protein>
    <submittedName>
        <fullName evidence="12">Solute carrier family 25 (Peroxisomal adenine nucleotide transporter)</fullName>
    </submittedName>
</protein>